<dbReference type="InterPro" id="IPR024311">
    <property type="entry name" value="Lipocalin-like"/>
</dbReference>
<dbReference type="Proteomes" id="UP000184474">
    <property type="component" value="Unassembled WGS sequence"/>
</dbReference>
<proteinExistence type="predicted"/>
<dbReference type="Pfam" id="PF13648">
    <property type="entry name" value="Lipocalin_4"/>
    <property type="match status" value="1"/>
</dbReference>
<dbReference type="PROSITE" id="PS51257">
    <property type="entry name" value="PROKAR_LIPOPROTEIN"/>
    <property type="match status" value="1"/>
</dbReference>
<gene>
    <name evidence="2" type="ORF">SAMN04488028_101512</name>
</gene>
<dbReference type="EMBL" id="FRAA01000001">
    <property type="protein sequence ID" value="SHJ56208.1"/>
    <property type="molecule type" value="Genomic_DNA"/>
</dbReference>
<name>A0A1M6KB63_REIAG</name>
<keyword evidence="3" id="KW-1185">Reference proteome</keyword>
<dbReference type="AlphaFoldDB" id="A0A1M6KB63"/>
<dbReference type="RefSeq" id="WP_073119137.1">
    <property type="nucleotide sequence ID" value="NZ_FRAA01000001.1"/>
</dbReference>
<accession>A0A1M6KB63</accession>
<evidence type="ECO:0000313" key="2">
    <source>
        <dbReference type="EMBL" id="SHJ56208.1"/>
    </source>
</evidence>
<feature type="domain" description="Lipocalin-like" evidence="1">
    <location>
        <begin position="31"/>
        <end position="119"/>
    </location>
</feature>
<evidence type="ECO:0000259" key="1">
    <source>
        <dbReference type="Pfam" id="PF13648"/>
    </source>
</evidence>
<dbReference type="STRING" id="156994.SAMN04488028_101512"/>
<sequence>MKNLYHKLLIIALVAVLFSCKEDEEPAPHTVGVWELEATTYEGFPDAYSYNEGRIVTLSNLEIDKWTLELKKNKSFVEKVSYTSGNPSDNAEGTWESEEEILTLTYEDEDDPLEWDVVKDKTDQLWISFESSNTFMSNAIQEELVADYGSADGANAYLDDLFEQYEADPTNQDVIDELNRIFTVATFDWVFKFKRSDD</sequence>
<organism evidence="2 3">
    <name type="scientific">Reichenbachiella agariperforans</name>
    <dbReference type="NCBI Taxonomy" id="156994"/>
    <lineage>
        <taxon>Bacteria</taxon>
        <taxon>Pseudomonadati</taxon>
        <taxon>Bacteroidota</taxon>
        <taxon>Cytophagia</taxon>
        <taxon>Cytophagales</taxon>
        <taxon>Reichenbachiellaceae</taxon>
        <taxon>Reichenbachiella</taxon>
    </lineage>
</organism>
<evidence type="ECO:0000313" key="3">
    <source>
        <dbReference type="Proteomes" id="UP000184474"/>
    </source>
</evidence>
<reference evidence="3" key="1">
    <citation type="submission" date="2016-11" db="EMBL/GenBank/DDBJ databases">
        <authorList>
            <person name="Varghese N."/>
            <person name="Submissions S."/>
        </authorList>
    </citation>
    <scope>NUCLEOTIDE SEQUENCE [LARGE SCALE GENOMIC DNA]</scope>
    <source>
        <strain evidence="3">DSM 26134</strain>
    </source>
</reference>
<protein>
    <submittedName>
        <fullName evidence="2">Lipocalin-like domain-containing protein</fullName>
    </submittedName>
</protein>